<evidence type="ECO:0000313" key="1">
    <source>
        <dbReference type="EMBL" id="NEU77398.1"/>
    </source>
</evidence>
<keyword evidence="2" id="KW-1185">Reference proteome</keyword>
<evidence type="ECO:0000313" key="2">
    <source>
        <dbReference type="Proteomes" id="UP000031549"/>
    </source>
</evidence>
<dbReference type="EMBL" id="JTCM02000189">
    <property type="protein sequence ID" value="NEU77398.1"/>
    <property type="molecule type" value="Genomic_DNA"/>
</dbReference>
<comment type="caution">
    <text evidence="1">The sequence shown here is derived from an EMBL/GenBank/DDBJ whole genome shotgun (WGS) entry which is preliminary data.</text>
</comment>
<name>A0A846HLN3_9CYAN</name>
<dbReference type="Proteomes" id="UP000031549">
    <property type="component" value="Unassembled WGS sequence"/>
</dbReference>
<reference evidence="1 2" key="1">
    <citation type="journal article" date="2015" name="Genome Announc.">
        <title>Draft Genome Sequence of Cyanobacterium Hassallia byssoidea Strain VB512170, Isolated from Monuments in India.</title>
        <authorList>
            <person name="Singh D."/>
            <person name="Chandrababunaidu M.M."/>
            <person name="Panda A."/>
            <person name="Sen D."/>
            <person name="Bhattacharyya S."/>
            <person name="Adhikary S.P."/>
            <person name="Tripathy S."/>
        </authorList>
    </citation>
    <scope>NUCLEOTIDE SEQUENCE [LARGE SCALE GENOMIC DNA]</scope>
    <source>
        <strain evidence="1 2">VB512170</strain>
    </source>
</reference>
<protein>
    <submittedName>
        <fullName evidence="1">Uncharacterized protein</fullName>
    </submittedName>
</protein>
<proteinExistence type="predicted"/>
<organism evidence="1 2">
    <name type="scientific">Hassallia byssoidea VB512170</name>
    <dbReference type="NCBI Taxonomy" id="1304833"/>
    <lineage>
        <taxon>Bacteria</taxon>
        <taxon>Bacillati</taxon>
        <taxon>Cyanobacteriota</taxon>
        <taxon>Cyanophyceae</taxon>
        <taxon>Nostocales</taxon>
        <taxon>Tolypothrichaceae</taxon>
        <taxon>Hassallia</taxon>
    </lineage>
</organism>
<accession>A0A846HLN3</accession>
<gene>
    <name evidence="1" type="ORF">PI95_034245</name>
</gene>
<dbReference type="AlphaFoldDB" id="A0A846HLN3"/>
<sequence length="122" mass="12340">MAQITDLTWLQLETASGTSGSSSLIIPDNSLGLLLRLSALGVIGLGSSNAKNLPGVVQALYQLREFAAIAQVTANAGQSIGERLAAFPPASNGTAINGFVMSSGQIITRTPLATTGIIGASN</sequence>
<dbReference type="RefSeq" id="WP_039747797.1">
    <property type="nucleotide sequence ID" value="NZ_JTCM02000189.1"/>
</dbReference>